<dbReference type="InterPro" id="IPR032675">
    <property type="entry name" value="LRR_dom_sf"/>
</dbReference>
<dbReference type="EMBL" id="LNYW01000011">
    <property type="protein sequence ID" value="KTD65444.1"/>
    <property type="molecule type" value="Genomic_DNA"/>
</dbReference>
<dbReference type="AlphaFoldDB" id="A0A0W0Z8K1"/>
<proteinExistence type="predicted"/>
<dbReference type="STRING" id="1122169.Lsha_0261"/>
<reference evidence="1 2" key="1">
    <citation type="submission" date="2015-11" db="EMBL/GenBank/DDBJ databases">
        <title>Genomic analysis of 38 Legionella species identifies large and diverse effector repertoires.</title>
        <authorList>
            <person name="Burstein D."/>
            <person name="Amaro F."/>
            <person name="Zusman T."/>
            <person name="Lifshitz Z."/>
            <person name="Cohen O."/>
            <person name="Gilbert J.A."/>
            <person name="Pupko T."/>
            <person name="Shuman H.A."/>
            <person name="Segal G."/>
        </authorList>
    </citation>
    <scope>NUCLEOTIDE SEQUENCE [LARGE SCALE GENOMIC DNA]</scope>
    <source>
        <strain evidence="1 2">ATCC 49655</strain>
    </source>
</reference>
<sequence length="1175" mass="132494">MFTLPFDSFFSKDFLNQTYGQFIKAHILNHPELTDDELLHILQQSQPTLDPLKLQELLNTKIRCNAGITPCLLQDDGTLLFAGAHSQRKGDNARGVLVSATGLIEDQDVTLMDGALRELHEELGYPLYAACKDQMQLALAELHAGPGRTVAEVAANLNAFINKEKRSISFHANIIVPVYGSQEEQQQLLIDSNNYLQKVAKAYAAAVSICYEHPKDQPYSTEDYALIRNHAEELLNTVQPPLSTQIAALLQQLNQEENAAHLVALAHTLLEFSENDRIILITAPELKRMAAEARRNPKAKLIRGLDEEGQEHSFYQPALESMDSLLTTFKTTLKDTSRILTTTFMQFIKLMMQQFDAGNLFNINPSKNSLYRPNNYFTRQGESIQMKKINFLQDMLYANLMVNPRALGLEGIASIALGQIYEEFAKDPTSRMPKNIIPSHVNAAETWNPVHFMRIPVGSLLFKYLRPKGWLGEYATNEIHFKPSELGIADQISDPNDATKLMDRVHAQLVVIDELPSPVAVSKASAVMDFWSQTGRKVWCDGGGTQIFMPMNAKDKNRCLAILKPEPGDFNYHQMDKLIEIAQQNNVQFLTKQELLARGIDIKPLDTNFTPLDIPAEQQLQLAHQAYYLGDYHMAIKALRSYVELNGLTAYQKLSAQVVLGGLYVISGNYEEAQLHLTAFIQNAERISDKSPLHTYLQLLANIHLARAQVIPDLAINQLRECFAFIEKHKRNKEIAQHLSALKQVLHLEMGIAYNKSGRQFSNCQDYDDFDAQGDPVKTKKEDSLLALNYLHKADYTQAAPIEGLIFLLERASAKTRLRQTTEALEDLALAEKQLGYCYDIFNSALTHGAFKNLETELKLLSLSIRLGVGLNLSLAKKYKTPIPAQYQSIDPVLMIKELGLDLDKLTAMEVTTLFKRWIGPNANNLFIEGWYYTADDAKNQDKGGNLLALYRKYIPFDLSAILQKLEDNQIKELNLAFLGLPAPAGISDQDFAKLCTALAKNSSLEKLFLRKCSDKFTGAPGQESRLNQLFKALNQAQANGQQLSYLSYSGVRFTLASEYEDCLNYLENNKSLKVLDLSWYDWKDKACLKRLGACIGAHPNLRTVLNGINNHPEAGEIFYQECHRSEHLAHVMTFDGTMDPQTQQNAITNREWLMKLQDELKSNQRSKMVSFSRM</sequence>
<dbReference type="SUPFAM" id="SSF52047">
    <property type="entry name" value="RNI-like"/>
    <property type="match status" value="1"/>
</dbReference>
<protein>
    <recommendedName>
        <fullName evidence="3">Nudix hydrolase domain-containing protein</fullName>
    </recommendedName>
</protein>
<gene>
    <name evidence="1" type="ORF">Lsha_0261</name>
</gene>
<name>A0A0W0Z8K1_9GAMM</name>
<dbReference type="InterPro" id="IPR011990">
    <property type="entry name" value="TPR-like_helical_dom_sf"/>
</dbReference>
<dbReference type="RefSeq" id="WP_018576285.1">
    <property type="nucleotide sequence ID" value="NZ_KB892384.1"/>
</dbReference>
<evidence type="ECO:0000313" key="1">
    <source>
        <dbReference type="EMBL" id="KTD65444.1"/>
    </source>
</evidence>
<organism evidence="1 2">
    <name type="scientific">Legionella shakespearei DSM 23087</name>
    <dbReference type="NCBI Taxonomy" id="1122169"/>
    <lineage>
        <taxon>Bacteria</taxon>
        <taxon>Pseudomonadati</taxon>
        <taxon>Pseudomonadota</taxon>
        <taxon>Gammaproteobacteria</taxon>
        <taxon>Legionellales</taxon>
        <taxon>Legionellaceae</taxon>
        <taxon>Legionella</taxon>
    </lineage>
</organism>
<dbReference type="SUPFAM" id="SSF48452">
    <property type="entry name" value="TPR-like"/>
    <property type="match status" value="1"/>
</dbReference>
<dbReference type="Gene3D" id="1.25.40.10">
    <property type="entry name" value="Tetratricopeptide repeat domain"/>
    <property type="match status" value="1"/>
</dbReference>
<evidence type="ECO:0000313" key="2">
    <source>
        <dbReference type="Proteomes" id="UP000054600"/>
    </source>
</evidence>
<accession>A0A0W0Z8K1</accession>
<dbReference type="Gene3D" id="3.80.10.10">
    <property type="entry name" value="Ribonuclease Inhibitor"/>
    <property type="match status" value="1"/>
</dbReference>
<evidence type="ECO:0008006" key="3">
    <source>
        <dbReference type="Google" id="ProtNLM"/>
    </source>
</evidence>
<dbReference type="Proteomes" id="UP000054600">
    <property type="component" value="Unassembled WGS sequence"/>
</dbReference>
<keyword evidence="2" id="KW-1185">Reference proteome</keyword>
<dbReference type="PATRIC" id="fig|1122169.6.peg.288"/>
<comment type="caution">
    <text evidence="1">The sequence shown here is derived from an EMBL/GenBank/DDBJ whole genome shotgun (WGS) entry which is preliminary data.</text>
</comment>